<dbReference type="AlphaFoldDB" id="A0A7Z0B415"/>
<dbReference type="EMBL" id="JACCAU010000001">
    <property type="protein sequence ID" value="NYH18877.1"/>
    <property type="molecule type" value="Genomic_DNA"/>
</dbReference>
<comment type="caution">
    <text evidence="1">The sequence shown here is derived from an EMBL/GenBank/DDBJ whole genome shotgun (WGS) entry which is preliminary data.</text>
</comment>
<sequence>METEKSGRLAATRQHVISRLSRYIGPSLSEGAIDAAVSAGRLVEWKSPNNTVIQSVGVSIVLRNLSQRLDDYAKSAQNVGPATGGRHAKNQVCAPIELLALPCSTALAVANRANPTERPLHIVPTLTERDAINATGRGRAITFAETLTRLPHPKRKSYRTLFVHNCDGLDLLTLSKVLQRLPMGGWLRLCFSLAISPGQLRILQTITSERLTSALKATNLKLSEQLCGTSDDMTRVSEALRHGSPIALDRVEPGCTISGGAAFMRCSDRLAVPNETKAAFYASNFRGKTAIVAPTAIQCAQFNIDLHNDRVDYLRASDQQNPFIRLRNHESATVGEPVVCRSNLHRLNLTSGSIGKIVAIFDKPRIAVIEGTVVELSVLIDFESIGKTLVSMEELKTLSLAYALPLSRARFSEWEHIVVPITRSKAVDNTWIRQTSGIATRSILFIGTDNNCMRTSEGCHAFTEGLYV</sequence>
<proteinExistence type="predicted"/>
<protein>
    <submittedName>
        <fullName evidence="1">Uncharacterized protein</fullName>
    </submittedName>
</protein>
<evidence type="ECO:0000313" key="2">
    <source>
        <dbReference type="Proteomes" id="UP000572540"/>
    </source>
</evidence>
<dbReference type="InterPro" id="IPR027417">
    <property type="entry name" value="P-loop_NTPase"/>
</dbReference>
<accession>A0A7Z0B415</accession>
<reference evidence="1 2" key="1">
    <citation type="submission" date="2020-07" db="EMBL/GenBank/DDBJ databases">
        <title>Exploring microbial biodiversity for novel pathways involved in the catabolism of aromatic compounds derived from lignin.</title>
        <authorList>
            <person name="Elkins J."/>
        </authorList>
    </citation>
    <scope>NUCLEOTIDE SEQUENCE [LARGE SCALE GENOMIC DNA]</scope>
    <source>
        <strain evidence="1 2">H2C3B</strain>
    </source>
</reference>
<dbReference type="Gene3D" id="3.40.50.300">
    <property type="entry name" value="P-loop containing nucleotide triphosphate hydrolases"/>
    <property type="match status" value="1"/>
</dbReference>
<evidence type="ECO:0000313" key="1">
    <source>
        <dbReference type="EMBL" id="NYH18877.1"/>
    </source>
</evidence>
<name>A0A7Z0B415_9BURK</name>
<dbReference type="Gene3D" id="2.30.30.940">
    <property type="match status" value="1"/>
</dbReference>
<gene>
    <name evidence="1" type="ORF">GGD41_006105</name>
</gene>
<dbReference type="Proteomes" id="UP000572540">
    <property type="component" value="Unassembled WGS sequence"/>
</dbReference>
<dbReference type="RefSeq" id="WP_179759523.1">
    <property type="nucleotide sequence ID" value="NZ_JACCAU010000001.1"/>
</dbReference>
<organism evidence="1 2">
    <name type="scientific">Paraburkholderia bryophila</name>
    <dbReference type="NCBI Taxonomy" id="420952"/>
    <lineage>
        <taxon>Bacteria</taxon>
        <taxon>Pseudomonadati</taxon>
        <taxon>Pseudomonadota</taxon>
        <taxon>Betaproteobacteria</taxon>
        <taxon>Burkholderiales</taxon>
        <taxon>Burkholderiaceae</taxon>
        <taxon>Paraburkholderia</taxon>
    </lineage>
</organism>